<sequence>MERKPNMIKNGIWKGKLLALVIAASVLATVIILFSGCSAGTYTQTIKITVESLSPSGLVAEIEYYRDSERVNYIRFCDWDGDSVIDGKSRPSEEGLWPKGWEYFDDIYGDVTVGHSTITVVGDEITIQNGISHEFLTGEYECKRGG</sequence>
<gene>
    <name evidence="1" type="ORF">S03H2_13380</name>
</gene>
<reference evidence="1" key="1">
    <citation type="journal article" date="2014" name="Front. Microbiol.">
        <title>High frequency of phylogenetically diverse reductive dehalogenase-homologous genes in deep subseafloor sedimentary metagenomes.</title>
        <authorList>
            <person name="Kawai M."/>
            <person name="Futagami T."/>
            <person name="Toyoda A."/>
            <person name="Takaki Y."/>
            <person name="Nishi S."/>
            <person name="Hori S."/>
            <person name="Arai W."/>
            <person name="Tsubouchi T."/>
            <person name="Morono Y."/>
            <person name="Uchiyama I."/>
            <person name="Ito T."/>
            <person name="Fujiyama A."/>
            <person name="Inagaki F."/>
            <person name="Takami H."/>
        </authorList>
    </citation>
    <scope>NUCLEOTIDE SEQUENCE</scope>
    <source>
        <strain evidence="1">Expedition CK06-06</strain>
    </source>
</reference>
<proteinExistence type="predicted"/>
<dbReference type="AlphaFoldDB" id="X1EUE8"/>
<name>X1EUE8_9ZZZZ</name>
<comment type="caution">
    <text evidence="1">The sequence shown here is derived from an EMBL/GenBank/DDBJ whole genome shotgun (WGS) entry which is preliminary data.</text>
</comment>
<dbReference type="EMBL" id="BARU01006795">
    <property type="protein sequence ID" value="GAH36986.1"/>
    <property type="molecule type" value="Genomic_DNA"/>
</dbReference>
<accession>X1EUE8</accession>
<evidence type="ECO:0000313" key="1">
    <source>
        <dbReference type="EMBL" id="GAH36986.1"/>
    </source>
</evidence>
<protein>
    <submittedName>
        <fullName evidence="1">Uncharacterized protein</fullName>
    </submittedName>
</protein>
<organism evidence="1">
    <name type="scientific">marine sediment metagenome</name>
    <dbReference type="NCBI Taxonomy" id="412755"/>
    <lineage>
        <taxon>unclassified sequences</taxon>
        <taxon>metagenomes</taxon>
        <taxon>ecological metagenomes</taxon>
    </lineage>
</organism>